<evidence type="ECO:0000313" key="11">
    <source>
        <dbReference type="EMBL" id="GGB23979.1"/>
    </source>
</evidence>
<feature type="domain" description="Orn/DAP/Arg decarboxylase 2 N-terminal" evidence="10">
    <location>
        <begin position="44"/>
        <end position="282"/>
    </location>
</feature>
<organism evidence="11 12">
    <name type="scientific">Tistrella bauzanensis</name>
    <dbReference type="NCBI Taxonomy" id="657419"/>
    <lineage>
        <taxon>Bacteria</taxon>
        <taxon>Pseudomonadati</taxon>
        <taxon>Pseudomonadota</taxon>
        <taxon>Alphaproteobacteria</taxon>
        <taxon>Geminicoccales</taxon>
        <taxon>Geminicoccaceae</taxon>
        <taxon>Tistrella</taxon>
    </lineage>
</organism>
<comment type="caution">
    <text evidence="11">The sequence shown here is derived from an EMBL/GenBank/DDBJ whole genome shotgun (WGS) entry which is preliminary data.</text>
</comment>
<dbReference type="PRINTS" id="PR01179">
    <property type="entry name" value="ODADCRBXLASE"/>
</dbReference>
<dbReference type="PROSITE" id="PS00878">
    <property type="entry name" value="ODR_DC_2_1"/>
    <property type="match status" value="1"/>
</dbReference>
<dbReference type="Proteomes" id="UP000603352">
    <property type="component" value="Unassembled WGS sequence"/>
</dbReference>
<evidence type="ECO:0000256" key="3">
    <source>
        <dbReference type="ARBA" id="ARBA00022898"/>
    </source>
</evidence>
<dbReference type="RefSeq" id="WP_188574042.1">
    <property type="nucleotide sequence ID" value="NZ_BMDZ01000001.1"/>
</dbReference>
<evidence type="ECO:0000256" key="7">
    <source>
        <dbReference type="ARBA" id="ARBA00049127"/>
    </source>
</evidence>
<dbReference type="InterPro" id="IPR022644">
    <property type="entry name" value="De-COase2_N"/>
</dbReference>
<dbReference type="InterPro" id="IPR002433">
    <property type="entry name" value="Orn_de-COase"/>
</dbReference>
<name>A0ABQ1I989_9PROT</name>
<dbReference type="Pfam" id="PF02784">
    <property type="entry name" value="Orn_Arg_deC_N"/>
    <property type="match status" value="1"/>
</dbReference>
<comment type="catalytic activity">
    <reaction evidence="7">
        <text>L-ornithine + H(+) = putrescine + CO2</text>
        <dbReference type="Rhea" id="RHEA:22964"/>
        <dbReference type="ChEBI" id="CHEBI:15378"/>
        <dbReference type="ChEBI" id="CHEBI:16526"/>
        <dbReference type="ChEBI" id="CHEBI:46911"/>
        <dbReference type="ChEBI" id="CHEBI:326268"/>
        <dbReference type="EC" id="4.1.1.17"/>
    </reaction>
</comment>
<dbReference type="PANTHER" id="PTHR11482">
    <property type="entry name" value="ARGININE/DIAMINOPIMELATE/ORNITHINE DECARBOXYLASE"/>
    <property type="match status" value="1"/>
</dbReference>
<comment type="pathway">
    <text evidence="5">Amine and polyamine biosynthesis; putrescine biosynthesis via L-ornithine pathway; putrescine from L-ornithine: step 1/1.</text>
</comment>
<evidence type="ECO:0000256" key="1">
    <source>
        <dbReference type="ARBA" id="ARBA00001933"/>
    </source>
</evidence>
<sequence>MTLIDLTHPPDRPAGHAPGALLVPARDAAGSTLTQTPVLRLNIGRIRQRWHEIAAAFAGFDIYYAVKANPHPQVLAALAALGARFDAASIGEIEAVLATSTPPDRISFGNTIKKHRDIAIAHALGVRLFAVDAPDDLAKIAGAAPGAMVFCRLDVDGSGAEWPLSRKFGCDPDRAVALMLQARASGLDPVGISFHVGSQQVRPHAFEAALERVAGVAARLLNAGLRLRLVNIGGGLPARYTTDIPSLVQYSAAVDRAIDRHLLPVLGRRPRLAAELGRGLVAEAGEIETEVVLVADRGTGADARRWVYIDIGVFHGLAETLGEAIRYPISRLSPDGAPDEPTGPVVLAGPTCDSADILYERRPVDLPLGLRSGDRLVIGATGAYTHSYSSVGFNGLPPLRVECHDDVPAAMHPPARRSVAG</sequence>
<keyword evidence="4" id="KW-0456">Lyase</keyword>
<dbReference type="PANTHER" id="PTHR11482:SF6">
    <property type="entry name" value="ORNITHINE DECARBOXYLASE 1-RELATED"/>
    <property type="match status" value="1"/>
</dbReference>
<evidence type="ECO:0000313" key="12">
    <source>
        <dbReference type="Proteomes" id="UP000603352"/>
    </source>
</evidence>
<dbReference type="InterPro" id="IPR029066">
    <property type="entry name" value="PLP-binding_barrel"/>
</dbReference>
<comment type="cofactor">
    <cofactor evidence="1">
        <name>pyridoxal 5'-phosphate</name>
        <dbReference type="ChEBI" id="CHEBI:597326"/>
    </cofactor>
</comment>
<dbReference type="InterPro" id="IPR009006">
    <property type="entry name" value="Ala_racemase/Decarboxylase_C"/>
</dbReference>
<reference evidence="12" key="1">
    <citation type="journal article" date="2019" name="Int. J. Syst. Evol. Microbiol.">
        <title>The Global Catalogue of Microorganisms (GCM) 10K type strain sequencing project: providing services to taxonomists for standard genome sequencing and annotation.</title>
        <authorList>
            <consortium name="The Broad Institute Genomics Platform"/>
            <consortium name="The Broad Institute Genome Sequencing Center for Infectious Disease"/>
            <person name="Wu L."/>
            <person name="Ma J."/>
        </authorList>
    </citation>
    <scope>NUCLEOTIDE SEQUENCE [LARGE SCALE GENOMIC DNA]</scope>
    <source>
        <strain evidence="12">CGMCC 1.10188</strain>
    </source>
</reference>
<keyword evidence="12" id="KW-1185">Reference proteome</keyword>
<evidence type="ECO:0000256" key="8">
    <source>
        <dbReference type="RuleBase" id="RU003737"/>
    </source>
</evidence>
<feature type="domain" description="Orn/DAP/Arg decarboxylase 2 C-terminal" evidence="9">
    <location>
        <begin position="283"/>
        <end position="382"/>
    </location>
</feature>
<dbReference type="InterPro" id="IPR000183">
    <property type="entry name" value="Orn/DAP/Arg_de-COase"/>
</dbReference>
<comment type="similarity">
    <text evidence="2 8">Belongs to the Orn/Lys/Arg decarboxylase class-II family.</text>
</comment>
<evidence type="ECO:0000259" key="9">
    <source>
        <dbReference type="Pfam" id="PF00278"/>
    </source>
</evidence>
<proteinExistence type="inferred from homology"/>
<evidence type="ECO:0000256" key="2">
    <source>
        <dbReference type="ARBA" id="ARBA00008872"/>
    </source>
</evidence>
<evidence type="ECO:0000256" key="4">
    <source>
        <dbReference type="ARBA" id="ARBA00023239"/>
    </source>
</evidence>
<dbReference type="PRINTS" id="PR01182">
    <property type="entry name" value="ORNDCRBXLASE"/>
</dbReference>
<dbReference type="Pfam" id="PF00278">
    <property type="entry name" value="Orn_DAP_Arg_deC"/>
    <property type="match status" value="1"/>
</dbReference>
<evidence type="ECO:0000256" key="5">
    <source>
        <dbReference type="ARBA" id="ARBA00034115"/>
    </source>
</evidence>
<protein>
    <recommendedName>
        <fullName evidence="6">ornithine decarboxylase</fullName>
        <ecNumber evidence="6">4.1.1.17</ecNumber>
    </recommendedName>
</protein>
<dbReference type="EC" id="4.1.1.17" evidence="6"/>
<accession>A0ABQ1I989</accession>
<gene>
    <name evidence="11" type="primary">speF</name>
    <name evidence="11" type="ORF">GCM10011505_01520</name>
</gene>
<evidence type="ECO:0000256" key="6">
    <source>
        <dbReference type="ARBA" id="ARBA00034138"/>
    </source>
</evidence>
<dbReference type="EMBL" id="BMDZ01000001">
    <property type="protein sequence ID" value="GGB23979.1"/>
    <property type="molecule type" value="Genomic_DNA"/>
</dbReference>
<dbReference type="SUPFAM" id="SSF50621">
    <property type="entry name" value="Alanine racemase C-terminal domain-like"/>
    <property type="match status" value="1"/>
</dbReference>
<dbReference type="Gene3D" id="2.40.37.10">
    <property type="entry name" value="Lyase, Ornithine Decarboxylase, Chain A, domain 1"/>
    <property type="match status" value="1"/>
</dbReference>
<dbReference type="SUPFAM" id="SSF51419">
    <property type="entry name" value="PLP-binding barrel"/>
    <property type="match status" value="1"/>
</dbReference>
<dbReference type="InterPro" id="IPR022643">
    <property type="entry name" value="De-COase2_C"/>
</dbReference>
<dbReference type="InterPro" id="IPR022653">
    <property type="entry name" value="De-COase2_pyr-phos_BS"/>
</dbReference>
<dbReference type="CDD" id="cd00622">
    <property type="entry name" value="PLPDE_III_ODC"/>
    <property type="match status" value="1"/>
</dbReference>
<dbReference type="Gene3D" id="3.20.20.10">
    <property type="entry name" value="Alanine racemase"/>
    <property type="match status" value="1"/>
</dbReference>
<keyword evidence="3" id="KW-0663">Pyridoxal phosphate</keyword>
<evidence type="ECO:0000259" key="10">
    <source>
        <dbReference type="Pfam" id="PF02784"/>
    </source>
</evidence>